<dbReference type="GeneID" id="113209354"/>
<evidence type="ECO:0000313" key="15">
    <source>
        <dbReference type="RefSeq" id="XP_052121376.1"/>
    </source>
</evidence>
<dbReference type="KEGG" id="foc:113209354"/>
<feature type="domain" description="Tyrosine specific protein phosphatases" evidence="10">
    <location>
        <begin position="445"/>
        <end position="530"/>
    </location>
</feature>
<dbReference type="InterPro" id="IPR003595">
    <property type="entry name" value="Tyr_Pase_cat"/>
</dbReference>
<evidence type="ECO:0000256" key="3">
    <source>
        <dbReference type="ARBA" id="ARBA00022801"/>
    </source>
</evidence>
<evidence type="ECO:0000259" key="10">
    <source>
        <dbReference type="PROSITE" id="PS50056"/>
    </source>
</evidence>
<proteinExistence type="predicted"/>
<dbReference type="OrthoDB" id="9993594at2759"/>
<evidence type="ECO:0000313" key="14">
    <source>
        <dbReference type="RefSeq" id="XP_026282590.1"/>
    </source>
</evidence>
<feature type="region of interest" description="Disordered" evidence="7">
    <location>
        <begin position="364"/>
        <end position="385"/>
    </location>
</feature>
<dbReference type="RefSeq" id="XP_052121376.1">
    <property type="nucleotide sequence ID" value="XM_052265416.1"/>
</dbReference>
<dbReference type="RefSeq" id="XP_052121378.1">
    <property type="nucleotide sequence ID" value="XM_052265418.1"/>
</dbReference>
<evidence type="ECO:0000256" key="4">
    <source>
        <dbReference type="ARBA" id="ARBA00022912"/>
    </source>
</evidence>
<evidence type="ECO:0000313" key="16">
    <source>
        <dbReference type="RefSeq" id="XP_052121377.1"/>
    </source>
</evidence>
<evidence type="ECO:0000256" key="6">
    <source>
        <dbReference type="PIRSR" id="PIRSR608356-51"/>
    </source>
</evidence>
<dbReference type="RefSeq" id="XP_026282590.1">
    <property type="nucleotide sequence ID" value="XM_026426805.2"/>
</dbReference>
<dbReference type="InterPro" id="IPR008356">
    <property type="entry name" value="Tyr_Pase_KIM-con"/>
</dbReference>
<dbReference type="InterPro" id="IPR000387">
    <property type="entry name" value="Tyr_Pase_dom"/>
</dbReference>
<sequence>MENGPGKGAAGQKTMASARQSVPDSELSQESASSSSTENVIWSEKRLFKQPGWTEWQYPVLFSFGVIAVGFVMLLWFKSQMLLSKKKKDCEELESMTEAQDIVSQTTNTTVTAVVSEEVTSSHCWKLQSTSSAVQETCVAEAQLPEALRQSAVVAGPSTSSCGAGNRFASEIRPEPIRIKAKGLLERRGSSASLTIDLHPSQENISTLCGPTRECSTDEYLLSAGNMLSRQQLRKCLEDVHSLHREFWEIPSNHSEHVGVAGAGFKNRYKTILPNERTRVQISPPNSGMTPGSAEDQLACYINANYIRGYDGEDKAYIATQGPLPNTIIDFWLMVWGEGVSVIVMITRFVETCKCKCEPYIPMNPQQEDGESPPDSPSMSQSLGGPGSIGKYGDITVSVEKVLPRDGYVVRELRVQRGDETRLIQHYWYDTWPDHKTPDTARSIVELVREVEAYRQKSLSELRKQYGDNVPRKAPVIVHCSAGIGRTGCFLAVAIGTIQLAEENNVDVLGIVCRLRHDRGGMVQTAEQYEFIHRALCEFEKTLPNRSGEIFGKCPNKLS</sequence>
<evidence type="ECO:0000256" key="7">
    <source>
        <dbReference type="SAM" id="MobiDB-lite"/>
    </source>
</evidence>
<feature type="binding site" evidence="6">
    <location>
        <position position="524"/>
    </location>
    <ligand>
        <name>substrate</name>
    </ligand>
</feature>
<dbReference type="PANTHER" id="PTHR46198">
    <property type="entry name" value="PROTEIN-TYROSINE-PHOSPHATASE"/>
    <property type="match status" value="1"/>
</dbReference>
<dbReference type="InterPro" id="IPR000242">
    <property type="entry name" value="PTP_cat"/>
</dbReference>
<keyword evidence="3" id="KW-0378">Hydrolase</keyword>
<evidence type="ECO:0000256" key="2">
    <source>
        <dbReference type="ARBA" id="ARBA00022553"/>
    </source>
</evidence>
<gene>
    <name evidence="12 13 14 15 16 17" type="primary">LOC113209354</name>
</gene>
<dbReference type="PANTHER" id="PTHR46198:SF4">
    <property type="entry name" value="PROTEIN-TYROSINE-PHOSPHATASE"/>
    <property type="match status" value="1"/>
</dbReference>
<dbReference type="PRINTS" id="PR01778">
    <property type="entry name" value="KIMPTPASE"/>
</dbReference>
<dbReference type="Gene3D" id="3.90.190.10">
    <property type="entry name" value="Protein tyrosine phosphatase superfamily"/>
    <property type="match status" value="1"/>
</dbReference>
<organism evidence="11 13">
    <name type="scientific">Frankliniella occidentalis</name>
    <name type="common">Western flower thrips</name>
    <name type="synonym">Euthrips occidentalis</name>
    <dbReference type="NCBI Taxonomy" id="133901"/>
    <lineage>
        <taxon>Eukaryota</taxon>
        <taxon>Metazoa</taxon>
        <taxon>Ecdysozoa</taxon>
        <taxon>Arthropoda</taxon>
        <taxon>Hexapoda</taxon>
        <taxon>Insecta</taxon>
        <taxon>Pterygota</taxon>
        <taxon>Neoptera</taxon>
        <taxon>Paraneoptera</taxon>
        <taxon>Thysanoptera</taxon>
        <taxon>Terebrantia</taxon>
        <taxon>Thripoidea</taxon>
        <taxon>Thripidae</taxon>
        <taxon>Frankliniella</taxon>
    </lineage>
</organism>
<dbReference type="PRINTS" id="PR00700">
    <property type="entry name" value="PRTYPHPHTASE"/>
</dbReference>
<evidence type="ECO:0000259" key="9">
    <source>
        <dbReference type="PROSITE" id="PS50055"/>
    </source>
</evidence>
<feature type="compositionally biased region" description="Polar residues" evidence="7">
    <location>
        <begin position="14"/>
        <end position="23"/>
    </location>
</feature>
<protein>
    <recommendedName>
        <fullName evidence="1">protein-tyrosine-phosphatase</fullName>
        <ecNumber evidence="1">3.1.3.48</ecNumber>
    </recommendedName>
</protein>
<dbReference type="SMART" id="SM00194">
    <property type="entry name" value="PTPc"/>
    <property type="match status" value="1"/>
</dbReference>
<keyword evidence="8" id="KW-0472">Membrane</keyword>
<keyword evidence="4" id="KW-0904">Protein phosphatase</keyword>
<feature type="transmembrane region" description="Helical" evidence="8">
    <location>
        <begin position="56"/>
        <end position="77"/>
    </location>
</feature>
<dbReference type="GO" id="GO:0019901">
    <property type="term" value="F:protein kinase binding"/>
    <property type="evidence" value="ECO:0007669"/>
    <property type="project" value="TreeGrafter"/>
</dbReference>
<feature type="active site" description="Phosphocysteine intermediate" evidence="5">
    <location>
        <position position="480"/>
    </location>
</feature>
<dbReference type="Pfam" id="PF00102">
    <property type="entry name" value="Y_phosphatase"/>
    <property type="match status" value="1"/>
</dbReference>
<dbReference type="RefSeq" id="XP_026282588.1">
    <property type="nucleotide sequence ID" value="XM_026426803.2"/>
</dbReference>
<dbReference type="CDD" id="cd14547">
    <property type="entry name" value="PTPc-KIM"/>
    <property type="match status" value="1"/>
</dbReference>
<evidence type="ECO:0000256" key="5">
    <source>
        <dbReference type="PIRSR" id="PIRSR608356-50"/>
    </source>
</evidence>
<dbReference type="SUPFAM" id="SSF52799">
    <property type="entry name" value="(Phosphotyrosine protein) phosphatases II"/>
    <property type="match status" value="1"/>
</dbReference>
<dbReference type="Proteomes" id="UP000504606">
    <property type="component" value="Unplaced"/>
</dbReference>
<evidence type="ECO:0000313" key="11">
    <source>
        <dbReference type="Proteomes" id="UP000504606"/>
    </source>
</evidence>
<feature type="domain" description="Tyrosine-protein phosphatase" evidence="9">
    <location>
        <begin position="266"/>
        <end position="539"/>
    </location>
</feature>
<feature type="region of interest" description="Disordered" evidence="7">
    <location>
        <begin position="1"/>
        <end position="34"/>
    </location>
</feature>
<dbReference type="RefSeq" id="XP_026282589.1">
    <property type="nucleotide sequence ID" value="XM_026426804.2"/>
</dbReference>
<dbReference type="PROSITE" id="PS50056">
    <property type="entry name" value="TYR_PHOSPHATASE_2"/>
    <property type="match status" value="1"/>
</dbReference>
<dbReference type="PROSITE" id="PS00383">
    <property type="entry name" value="TYR_PHOSPHATASE_1"/>
    <property type="match status" value="1"/>
</dbReference>
<keyword evidence="2" id="KW-0597">Phosphoprotein</keyword>
<feature type="compositionally biased region" description="Low complexity" evidence="7">
    <location>
        <begin position="25"/>
        <end position="34"/>
    </location>
</feature>
<dbReference type="GO" id="GO:0048666">
    <property type="term" value="P:neuron development"/>
    <property type="evidence" value="ECO:0007669"/>
    <property type="project" value="UniProtKB-ARBA"/>
</dbReference>
<dbReference type="InterPro" id="IPR029021">
    <property type="entry name" value="Prot-tyrosine_phosphatase-like"/>
</dbReference>
<keyword evidence="8" id="KW-0812">Transmembrane</keyword>
<dbReference type="GO" id="GO:0005886">
    <property type="term" value="C:plasma membrane"/>
    <property type="evidence" value="ECO:0007669"/>
    <property type="project" value="TreeGrafter"/>
</dbReference>
<evidence type="ECO:0000313" key="13">
    <source>
        <dbReference type="RefSeq" id="XP_026282589.1"/>
    </source>
</evidence>
<dbReference type="EC" id="3.1.3.48" evidence="1"/>
<feature type="binding site" evidence="6">
    <location>
        <position position="434"/>
    </location>
    <ligand>
        <name>substrate</name>
    </ligand>
</feature>
<accession>A0A6J1SMR9</accession>
<dbReference type="PROSITE" id="PS50055">
    <property type="entry name" value="TYR_PHOSPHATASE_PTP"/>
    <property type="match status" value="1"/>
</dbReference>
<dbReference type="GO" id="GO:0007165">
    <property type="term" value="P:signal transduction"/>
    <property type="evidence" value="ECO:0007669"/>
    <property type="project" value="TreeGrafter"/>
</dbReference>
<evidence type="ECO:0000313" key="12">
    <source>
        <dbReference type="RefSeq" id="XP_026282588.1"/>
    </source>
</evidence>
<dbReference type="GO" id="GO:0005829">
    <property type="term" value="C:cytosol"/>
    <property type="evidence" value="ECO:0007669"/>
    <property type="project" value="TreeGrafter"/>
</dbReference>
<dbReference type="GO" id="GO:0004725">
    <property type="term" value="F:protein tyrosine phosphatase activity"/>
    <property type="evidence" value="ECO:0007669"/>
    <property type="project" value="UniProtKB-EC"/>
</dbReference>
<dbReference type="RefSeq" id="XP_052121377.1">
    <property type="nucleotide sequence ID" value="XM_052265417.1"/>
</dbReference>
<dbReference type="GO" id="GO:0030054">
    <property type="term" value="C:cell junction"/>
    <property type="evidence" value="ECO:0007669"/>
    <property type="project" value="TreeGrafter"/>
</dbReference>
<keyword evidence="11" id="KW-1185">Reference proteome</keyword>
<keyword evidence="8" id="KW-1133">Transmembrane helix</keyword>
<dbReference type="AlphaFoldDB" id="A0A6J1SMR9"/>
<name>A0A6J1SMR9_FRAOC</name>
<evidence type="ECO:0000256" key="1">
    <source>
        <dbReference type="ARBA" id="ARBA00013064"/>
    </source>
</evidence>
<evidence type="ECO:0000256" key="8">
    <source>
        <dbReference type="SAM" id="Phobius"/>
    </source>
</evidence>
<feature type="binding site" evidence="6">
    <location>
        <begin position="480"/>
        <end position="486"/>
    </location>
    <ligand>
        <name>substrate</name>
    </ligand>
</feature>
<evidence type="ECO:0000313" key="17">
    <source>
        <dbReference type="RefSeq" id="XP_052121378.1"/>
    </source>
</evidence>
<reference evidence="12 13" key="1">
    <citation type="submission" date="2025-04" db="UniProtKB">
        <authorList>
            <consortium name="RefSeq"/>
        </authorList>
    </citation>
    <scope>IDENTIFICATION</scope>
    <source>
        <tissue evidence="12 13">Whole organism</tissue>
    </source>
</reference>
<dbReference type="SMART" id="SM00404">
    <property type="entry name" value="PTPc_motif"/>
    <property type="match status" value="1"/>
</dbReference>
<dbReference type="InterPro" id="IPR016130">
    <property type="entry name" value="Tyr_Pase_AS"/>
</dbReference>